<keyword evidence="1" id="KW-1133">Transmembrane helix</keyword>
<dbReference type="Proteomes" id="UP000323583">
    <property type="component" value="Unassembled WGS sequence"/>
</dbReference>
<evidence type="ECO:0000256" key="1">
    <source>
        <dbReference type="SAM" id="Phobius"/>
    </source>
</evidence>
<dbReference type="RefSeq" id="WP_123013886.1">
    <property type="nucleotide sequence ID" value="NZ_BAABUH010000021.1"/>
</dbReference>
<dbReference type="GeneID" id="94015551"/>
<feature type="transmembrane region" description="Helical" evidence="1">
    <location>
        <begin position="61"/>
        <end position="79"/>
    </location>
</feature>
<name>A0A5C9T1C5_VIBCL</name>
<reference evidence="2 3" key="1">
    <citation type="submission" date="2019-06" db="EMBL/GenBank/DDBJ databases">
        <title>Vibrio cholerae phylogeny based on whole-genome sequencing reveals genetic diversity and population strucutre.</title>
        <authorList>
            <person name="Zhiqiu Y."/>
            <person name="Bin L."/>
            <person name="Lingyan J."/>
        </authorList>
    </citation>
    <scope>NUCLEOTIDE SEQUENCE [LARGE SCALE GENOMIC DNA]</scope>
    <source>
        <strain evidence="2 3">N2768</strain>
    </source>
</reference>
<proteinExistence type="predicted"/>
<dbReference type="EMBL" id="VSGZ01000033">
    <property type="protein sequence ID" value="TXY92547.1"/>
    <property type="molecule type" value="Genomic_DNA"/>
</dbReference>
<gene>
    <name evidence="2" type="ORF">FXE67_06910</name>
</gene>
<accession>A0A5C9T1C5</accession>
<comment type="caution">
    <text evidence="2">The sequence shown here is derived from an EMBL/GenBank/DDBJ whole genome shotgun (WGS) entry which is preliminary data.</text>
</comment>
<sequence length="81" mass="9433">MGMIPTYEELKGLSREEIIERYNQIGKHTVVGTQFYLDELIRRQNEEQTNAMLKINKRMQYMTVLITILTIANVVLVAMSV</sequence>
<organism evidence="2 3">
    <name type="scientific">Vibrio cholerae</name>
    <dbReference type="NCBI Taxonomy" id="666"/>
    <lineage>
        <taxon>Bacteria</taxon>
        <taxon>Pseudomonadati</taxon>
        <taxon>Pseudomonadota</taxon>
        <taxon>Gammaproteobacteria</taxon>
        <taxon>Vibrionales</taxon>
        <taxon>Vibrionaceae</taxon>
        <taxon>Vibrio</taxon>
    </lineage>
</organism>
<keyword evidence="1" id="KW-0472">Membrane</keyword>
<protein>
    <submittedName>
        <fullName evidence="2">Uncharacterized protein</fullName>
    </submittedName>
</protein>
<keyword evidence="1" id="KW-0812">Transmembrane</keyword>
<dbReference type="AlphaFoldDB" id="A0A5C9T1C5"/>
<evidence type="ECO:0000313" key="2">
    <source>
        <dbReference type="EMBL" id="TXY92547.1"/>
    </source>
</evidence>
<evidence type="ECO:0000313" key="3">
    <source>
        <dbReference type="Proteomes" id="UP000323583"/>
    </source>
</evidence>